<protein>
    <recommendedName>
        <fullName evidence="4">Adenine deaminase</fullName>
        <shortName evidence="4">ADE</shortName>
        <ecNumber evidence="4">3.5.4.2</ecNumber>
    </recommendedName>
    <alternativeName>
        <fullName evidence="4">Adenine aminohydrolase</fullName>
        <shortName evidence="4">AAH</shortName>
    </alternativeName>
</protein>
<comment type="function">
    <text evidence="4">Catalyzes the hydrolytic deamination of adenine to hypoxanthine. Plays an important role in the purine salvage pathway and in nitrogen catabolism.</text>
</comment>
<evidence type="ECO:0000313" key="7">
    <source>
        <dbReference type="Proteomes" id="UP000536685"/>
    </source>
</evidence>
<comment type="caution">
    <text evidence="6">The sequence shown here is derived from an EMBL/GenBank/DDBJ whole genome shotgun (WGS) entry which is preliminary data.</text>
</comment>
<dbReference type="EMBL" id="JACHMJ010000001">
    <property type="protein sequence ID" value="MBB5842335.1"/>
    <property type="molecule type" value="Genomic_DNA"/>
</dbReference>
<feature type="binding site" evidence="4">
    <location>
        <position position="282"/>
    </location>
    <ligand>
        <name>Zn(2+)</name>
        <dbReference type="ChEBI" id="CHEBI:29105"/>
        <note>catalytic</note>
    </ligand>
</feature>
<accession>A0A841ALI7</accession>
<comment type="cofactor">
    <cofactor evidence="4">
        <name>Zn(2+)</name>
        <dbReference type="ChEBI" id="CHEBI:29105"/>
    </cofactor>
    <text evidence="4">Binds 1 zinc ion per subunit.</text>
</comment>
<dbReference type="GO" id="GO:0008270">
    <property type="term" value="F:zinc ion binding"/>
    <property type="evidence" value="ECO:0007669"/>
    <property type="project" value="UniProtKB-UniRule"/>
</dbReference>
<keyword evidence="2 4" id="KW-0378">Hydrolase</keyword>
<dbReference type="Gene3D" id="3.20.20.140">
    <property type="entry name" value="Metal-dependent hydrolases"/>
    <property type="match status" value="1"/>
</dbReference>
<evidence type="ECO:0000256" key="4">
    <source>
        <dbReference type="HAMAP-Rule" id="MF_01962"/>
    </source>
</evidence>
<dbReference type="Pfam" id="PF00962">
    <property type="entry name" value="A_deaminase"/>
    <property type="match status" value="1"/>
</dbReference>
<feature type="binding site" evidence="4">
    <location>
        <position position="201"/>
    </location>
    <ligand>
        <name>Zn(2+)</name>
        <dbReference type="ChEBI" id="CHEBI:29105"/>
        <note>catalytic</note>
    </ligand>
</feature>
<proteinExistence type="inferred from homology"/>
<name>A0A841ALI7_9MICO</name>
<feature type="site" description="Important for catalytic activity" evidence="4">
    <location>
        <position position="227"/>
    </location>
</feature>
<evidence type="ECO:0000256" key="1">
    <source>
        <dbReference type="ARBA" id="ARBA00022723"/>
    </source>
</evidence>
<dbReference type="InterPro" id="IPR028892">
    <property type="entry name" value="ADE"/>
</dbReference>
<gene>
    <name evidence="6" type="ORF">HD599_000658</name>
</gene>
<dbReference type="Proteomes" id="UP000536685">
    <property type="component" value="Unassembled WGS sequence"/>
</dbReference>
<feature type="binding site" evidence="4">
    <location>
        <position position="28"/>
    </location>
    <ligand>
        <name>Zn(2+)</name>
        <dbReference type="ChEBI" id="CHEBI:29105"/>
        <note>catalytic</note>
    </ligand>
</feature>
<keyword evidence="1 4" id="KW-0479">Metal-binding</keyword>
<dbReference type="InterPro" id="IPR001365">
    <property type="entry name" value="A_deaminase_dom"/>
</dbReference>
<feature type="domain" description="Adenosine deaminase" evidence="5">
    <location>
        <begin position="23"/>
        <end position="336"/>
    </location>
</feature>
<dbReference type="GO" id="GO:0000034">
    <property type="term" value="F:adenine deaminase activity"/>
    <property type="evidence" value="ECO:0007669"/>
    <property type="project" value="UniProtKB-UniRule"/>
</dbReference>
<dbReference type="NCBIfam" id="TIGR01430">
    <property type="entry name" value="aden_deam"/>
    <property type="match status" value="1"/>
</dbReference>
<evidence type="ECO:0000256" key="2">
    <source>
        <dbReference type="ARBA" id="ARBA00022801"/>
    </source>
</evidence>
<dbReference type="RefSeq" id="WP_343061860.1">
    <property type="nucleotide sequence ID" value="NZ_JACHMJ010000001.1"/>
</dbReference>
<sequence length="343" mass="37989">MTETPTRAQTPDASLTAFIAGMPKAELHVHLEGTLESPLRLELAARNGMEVSVAEQSYTDLTSFLAAYYPNMDVLQTQSDFYDLAYAYLVKAAGQGVRHTEMFFDPQAHTSRGIPFVSVITGYHEAIVDAGRALGIHGQLIMCILRDHSVESAAATLEESLRYKHWIVGIGLDSDERGNPPSKFAVVFARARDEGYRLTMHCDVDQENSIEHIRQALEDIGVERIDHGTNILEDPRLVQLVIDRGIGLTSCPLSNAIVSEGSKSGELLTLLRAGVKITVNSDDPPYFGGYVVENLVHLAGISDITRDELVLLQRNAFEVSWLAEADRRVFLRELDEYVATWSE</sequence>
<keyword evidence="4" id="KW-0546">Nucleotide metabolism</keyword>
<dbReference type="SUPFAM" id="SSF51556">
    <property type="entry name" value="Metallo-dependent hydrolases"/>
    <property type="match status" value="1"/>
</dbReference>
<dbReference type="EC" id="3.5.4.2" evidence="4"/>
<dbReference type="AlphaFoldDB" id="A0A841ALI7"/>
<comment type="similarity">
    <text evidence="4">Belongs to the metallo-dependent hydrolases superfamily. Adenosine and AMP deaminases family. Adenine deaminase type 2 subfamily.</text>
</comment>
<dbReference type="InterPro" id="IPR032466">
    <property type="entry name" value="Metal_Hydrolase"/>
</dbReference>
<dbReference type="GO" id="GO:0005829">
    <property type="term" value="C:cytosol"/>
    <property type="evidence" value="ECO:0007669"/>
    <property type="project" value="TreeGrafter"/>
</dbReference>
<dbReference type="GO" id="GO:0009117">
    <property type="term" value="P:nucleotide metabolic process"/>
    <property type="evidence" value="ECO:0007669"/>
    <property type="project" value="UniProtKB-KW"/>
</dbReference>
<comment type="catalytic activity">
    <reaction evidence="4">
        <text>adenine + H2O + H(+) = hypoxanthine + NH4(+)</text>
        <dbReference type="Rhea" id="RHEA:23688"/>
        <dbReference type="ChEBI" id="CHEBI:15377"/>
        <dbReference type="ChEBI" id="CHEBI:15378"/>
        <dbReference type="ChEBI" id="CHEBI:16708"/>
        <dbReference type="ChEBI" id="CHEBI:17368"/>
        <dbReference type="ChEBI" id="CHEBI:28938"/>
        <dbReference type="EC" id="3.5.4.2"/>
    </reaction>
</comment>
<dbReference type="GO" id="GO:0043103">
    <property type="term" value="P:hypoxanthine salvage"/>
    <property type="evidence" value="ECO:0007669"/>
    <property type="project" value="UniProtKB-UniRule"/>
</dbReference>
<dbReference type="PANTHER" id="PTHR43114:SF7">
    <property type="entry name" value="ADENOSINE DEAMINASE DOMAIN-CONTAINING PROTEIN"/>
    <property type="match status" value="1"/>
</dbReference>
<feature type="binding site" evidence="4">
    <location>
        <position position="30"/>
    </location>
    <ligand>
        <name>Zn(2+)</name>
        <dbReference type="ChEBI" id="CHEBI:29105"/>
        <note>catalytic</note>
    </ligand>
</feature>
<evidence type="ECO:0000313" key="6">
    <source>
        <dbReference type="EMBL" id="MBB5842335.1"/>
    </source>
</evidence>
<feature type="binding site" evidence="4">
    <location>
        <position position="283"/>
    </location>
    <ligand>
        <name>substrate</name>
    </ligand>
</feature>
<dbReference type="GO" id="GO:0006146">
    <property type="term" value="P:adenine catabolic process"/>
    <property type="evidence" value="ECO:0007669"/>
    <property type="project" value="UniProtKB-UniRule"/>
</dbReference>
<comment type="caution">
    <text evidence="4">Lacks conserved residue(s) required for the propagation of feature annotation.</text>
</comment>
<reference evidence="6 7" key="1">
    <citation type="submission" date="2020-08" db="EMBL/GenBank/DDBJ databases">
        <title>Sequencing the genomes of 1000 actinobacteria strains.</title>
        <authorList>
            <person name="Klenk H.-P."/>
        </authorList>
    </citation>
    <scope>NUCLEOTIDE SEQUENCE [LARGE SCALE GENOMIC DNA]</scope>
    <source>
        <strain evidence="6 7">DSM 105784</strain>
    </source>
</reference>
<evidence type="ECO:0000259" key="5">
    <source>
        <dbReference type="Pfam" id="PF00962"/>
    </source>
</evidence>
<keyword evidence="7" id="KW-1185">Reference proteome</keyword>
<organism evidence="6 7">
    <name type="scientific">Conyzicola lurida</name>
    <dbReference type="NCBI Taxonomy" id="1172621"/>
    <lineage>
        <taxon>Bacteria</taxon>
        <taxon>Bacillati</taxon>
        <taxon>Actinomycetota</taxon>
        <taxon>Actinomycetes</taxon>
        <taxon>Micrococcales</taxon>
        <taxon>Microbacteriaceae</taxon>
        <taxon>Conyzicola</taxon>
    </lineage>
</organism>
<dbReference type="HAMAP" id="MF_01962">
    <property type="entry name" value="Adenine_deaminase"/>
    <property type="match status" value="1"/>
</dbReference>
<keyword evidence="3 4" id="KW-0862">Zinc</keyword>
<evidence type="ECO:0000256" key="3">
    <source>
        <dbReference type="ARBA" id="ARBA00022833"/>
    </source>
</evidence>
<dbReference type="PANTHER" id="PTHR43114">
    <property type="entry name" value="ADENINE DEAMINASE"/>
    <property type="match status" value="1"/>
</dbReference>
<dbReference type="InterPro" id="IPR006330">
    <property type="entry name" value="Ado/ade_deaminase"/>
</dbReference>